<accession>A0A1X7UIX3</accession>
<keyword evidence="1" id="KW-0812">Transmembrane</keyword>
<evidence type="ECO:0008006" key="3">
    <source>
        <dbReference type="Google" id="ProtNLM"/>
    </source>
</evidence>
<dbReference type="Gene3D" id="3.30.420.10">
    <property type="entry name" value="Ribonuclease H-like superfamily/Ribonuclease H"/>
    <property type="match status" value="1"/>
</dbReference>
<name>A0A1X7UIX3_AMPQE</name>
<keyword evidence="1" id="KW-1133">Transmembrane helix</keyword>
<dbReference type="GO" id="GO:0003676">
    <property type="term" value="F:nucleic acid binding"/>
    <property type="evidence" value="ECO:0007669"/>
    <property type="project" value="InterPro"/>
</dbReference>
<organism evidence="2">
    <name type="scientific">Amphimedon queenslandica</name>
    <name type="common">Sponge</name>
    <dbReference type="NCBI Taxonomy" id="400682"/>
    <lineage>
        <taxon>Eukaryota</taxon>
        <taxon>Metazoa</taxon>
        <taxon>Porifera</taxon>
        <taxon>Demospongiae</taxon>
        <taxon>Heteroscleromorpha</taxon>
        <taxon>Haplosclerida</taxon>
        <taxon>Niphatidae</taxon>
        <taxon>Amphimedon</taxon>
    </lineage>
</organism>
<dbReference type="InterPro" id="IPR036397">
    <property type="entry name" value="RNaseH_sf"/>
</dbReference>
<protein>
    <recommendedName>
        <fullName evidence="3">Tc1-like transposase DDE domain-containing protein</fullName>
    </recommendedName>
</protein>
<sequence length="148" mass="16879">MALAAEHEVVRLPVAHCMLNPIELAWAQVKGHIKANTSKFTLNEVERLAKEGFEVVTKERWADLVKHVRDKVEDHYWQKDNLDLDERFRVSEFVIHVGSESDDASSELNFAQTLVSVSVMLWLPLTTPLVMLVVVPEPLRDYKMSALA</sequence>
<evidence type="ECO:0000313" key="2">
    <source>
        <dbReference type="EnsemblMetazoa" id="Aqu2.1.27702_001"/>
    </source>
</evidence>
<dbReference type="AlphaFoldDB" id="A0A1X7UIX3"/>
<evidence type="ECO:0000256" key="1">
    <source>
        <dbReference type="SAM" id="Phobius"/>
    </source>
</evidence>
<reference evidence="2" key="1">
    <citation type="submission" date="2017-05" db="UniProtKB">
        <authorList>
            <consortium name="EnsemblMetazoa"/>
        </authorList>
    </citation>
    <scope>IDENTIFICATION</scope>
</reference>
<dbReference type="OrthoDB" id="10048767at2759"/>
<proteinExistence type="predicted"/>
<feature type="transmembrane region" description="Helical" evidence="1">
    <location>
        <begin position="114"/>
        <end position="135"/>
    </location>
</feature>
<dbReference type="InParanoid" id="A0A1X7UIX3"/>
<keyword evidence="1" id="KW-0472">Membrane</keyword>
<dbReference type="EnsemblMetazoa" id="Aqu2.1.27702_001">
    <property type="protein sequence ID" value="Aqu2.1.27702_001"/>
    <property type="gene ID" value="Aqu2.1.27702"/>
</dbReference>